<name>T1FRM3_HELRO</name>
<dbReference type="FunCoup" id="T1FRM3">
    <property type="interactions" value="1629"/>
</dbReference>
<protein>
    <recommendedName>
        <fullName evidence="2">RGS domain-containing protein</fullName>
    </recommendedName>
</protein>
<feature type="compositionally biased region" description="Low complexity" evidence="1">
    <location>
        <begin position="431"/>
        <end position="484"/>
    </location>
</feature>
<dbReference type="GeneID" id="20211470"/>
<dbReference type="PANTHER" id="PTHR13155:SF1">
    <property type="entry name" value="A-KINASE ANCHOR PROTEIN 10, MITOCHONDRIAL"/>
    <property type="match status" value="1"/>
</dbReference>
<feature type="domain" description="RGS" evidence="2">
    <location>
        <begin position="88"/>
        <end position="125"/>
    </location>
</feature>
<feature type="compositionally biased region" description="Low complexity" evidence="1">
    <location>
        <begin position="594"/>
        <end position="608"/>
    </location>
</feature>
<evidence type="ECO:0000259" key="2">
    <source>
        <dbReference type="PROSITE" id="PS50132"/>
    </source>
</evidence>
<dbReference type="InterPro" id="IPR052246">
    <property type="entry name" value="Cell_Polariz_PKAAnc"/>
</dbReference>
<dbReference type="GO" id="GO:0005739">
    <property type="term" value="C:mitochondrion"/>
    <property type="evidence" value="ECO:0000318"/>
    <property type="project" value="GO_Central"/>
</dbReference>
<feature type="region of interest" description="Disordered" evidence="1">
    <location>
        <begin position="1"/>
        <end position="59"/>
    </location>
</feature>
<feature type="region of interest" description="Disordered" evidence="1">
    <location>
        <begin position="395"/>
        <end position="489"/>
    </location>
</feature>
<feature type="compositionally biased region" description="Low complexity" evidence="1">
    <location>
        <begin position="404"/>
        <end position="420"/>
    </location>
</feature>
<dbReference type="HOGENOM" id="CLU_362601_0_0_1"/>
<dbReference type="SUPFAM" id="SSF48097">
    <property type="entry name" value="Regulator of G-protein signaling, RGS"/>
    <property type="match status" value="2"/>
</dbReference>
<feature type="region of interest" description="Disordered" evidence="1">
    <location>
        <begin position="589"/>
        <end position="608"/>
    </location>
</feature>
<organism evidence="4 5">
    <name type="scientific">Helobdella robusta</name>
    <name type="common">Californian leech</name>
    <dbReference type="NCBI Taxonomy" id="6412"/>
    <lineage>
        <taxon>Eukaryota</taxon>
        <taxon>Metazoa</taxon>
        <taxon>Spiralia</taxon>
        <taxon>Lophotrochozoa</taxon>
        <taxon>Annelida</taxon>
        <taxon>Clitellata</taxon>
        <taxon>Hirudinea</taxon>
        <taxon>Rhynchobdellida</taxon>
        <taxon>Glossiphoniidae</taxon>
        <taxon>Helobdella</taxon>
    </lineage>
</organism>
<keyword evidence="5" id="KW-1185">Reference proteome</keyword>
<dbReference type="OMA" id="EFHCKYQ"/>
<dbReference type="GO" id="GO:0005886">
    <property type="term" value="C:plasma membrane"/>
    <property type="evidence" value="ECO:0000318"/>
    <property type="project" value="GO_Central"/>
</dbReference>
<dbReference type="Gene3D" id="1.10.167.10">
    <property type="entry name" value="Regulator of G-protein Signalling 4, domain 2"/>
    <property type="match status" value="2"/>
</dbReference>
<dbReference type="InterPro" id="IPR036305">
    <property type="entry name" value="RGS_sf"/>
</dbReference>
<feature type="region of interest" description="Disordered" evidence="1">
    <location>
        <begin position="718"/>
        <end position="771"/>
    </location>
</feature>
<dbReference type="AlphaFoldDB" id="T1FRM3"/>
<evidence type="ECO:0000256" key="1">
    <source>
        <dbReference type="SAM" id="MobiDB-lite"/>
    </source>
</evidence>
<dbReference type="CTD" id="20211470"/>
<sequence length="771" mass="87484">MIFSNIFRKKPHEKEEYSKSKKNEVGDVRTKSMGVNQSREKSNISPHKNGLNKESPLKKENKMDDISVHLAVSKYASNLSQKSQLYKSLLETLMDKSALSYFMQFMEFKFKCNLLKFWIDVHNFKLSSSMVSKVALCHSNGGASYANHVTPSTAATTSATTTNIPNSVSLPILSSTTSASFPTTTSPLSSSHSSSNTQMILNACILYDDIEKEQQREMMMMMSSTRRRSIEQSVISNSFQLDGSDLENDALFIFTRYLTGDTRHKIDVPTCLQQLVAQRFSCLEQQELRADCFDECHNYVFDLLQKEYHPEYLQSSFHYKHQLDILTSNNLIILDILYHETSLSYFTEFMEQEQAMDYLQCFLDVDNYHHHHQHLQRCHQQHFSPAEKQNDINNNQQRHHHKQQQNCCQQKQQKHTQQQKLTHRANNIHQHSPNTLSTSSSFNNSTLTHHSISSSSSKSSSPSQLQLPQASSSLPATSSSSSSPFRPNVHSQLAQDDAMVIYEKFFSLQASRPLNFSDGIRLELESSICSVGGVQYDCFLLPRSLLLYKMEQVHFPMFLKSDVFYKYLAELINSIHNSNNILGYSRRRQNSNGSLHSSETTTSNNSSITSKNTLLAVDTLSKQYPSVKKGRRKSKEKMNIDGIILDPDHIWQRPCTSMKLGHVNDLGEFIPEFDPNPVSDKKSFFSLTAKSKRSREEEAALLIAQQIIQDVNILTCTNNNTTVTNNNSNISTDDDDDDNNEYDNNGDGGGDNSGDGETKFTAGDDSDDRCN</sequence>
<dbReference type="EMBL" id="KB095812">
    <property type="protein sequence ID" value="ESO11647.1"/>
    <property type="molecule type" value="Genomic_DNA"/>
</dbReference>
<dbReference type="STRING" id="6412.T1FRM3"/>
<evidence type="ECO:0000313" key="4">
    <source>
        <dbReference type="EnsemblMetazoa" id="HelroP190041"/>
    </source>
</evidence>
<dbReference type="KEGG" id="hro:HELRODRAFT_190041"/>
<dbReference type="Proteomes" id="UP000015101">
    <property type="component" value="Unassembled WGS sequence"/>
</dbReference>
<evidence type="ECO:0000313" key="3">
    <source>
        <dbReference type="EMBL" id="ESO11647.1"/>
    </source>
</evidence>
<dbReference type="PANTHER" id="PTHR13155">
    <property type="entry name" value="A-KINASE ANCHOR PROTEINS"/>
    <property type="match status" value="1"/>
</dbReference>
<feature type="compositionally biased region" description="Acidic residues" evidence="1">
    <location>
        <begin position="732"/>
        <end position="741"/>
    </location>
</feature>
<reference evidence="4" key="3">
    <citation type="submission" date="2015-06" db="UniProtKB">
        <authorList>
            <consortium name="EnsemblMetazoa"/>
        </authorList>
    </citation>
    <scope>IDENTIFICATION</scope>
</reference>
<dbReference type="PROSITE" id="PS50132">
    <property type="entry name" value="RGS"/>
    <property type="match status" value="2"/>
</dbReference>
<feature type="domain" description="RGS" evidence="2">
    <location>
        <begin position="494"/>
        <end position="568"/>
    </location>
</feature>
<dbReference type="EMBL" id="AMQM01002496">
    <property type="status" value="NOT_ANNOTATED_CDS"/>
    <property type="molecule type" value="Genomic_DNA"/>
</dbReference>
<dbReference type="GO" id="GO:0008104">
    <property type="term" value="P:intracellular protein localization"/>
    <property type="evidence" value="ECO:0000318"/>
    <property type="project" value="GO_Central"/>
</dbReference>
<evidence type="ECO:0000313" key="5">
    <source>
        <dbReference type="Proteomes" id="UP000015101"/>
    </source>
</evidence>
<dbReference type="InterPro" id="IPR044926">
    <property type="entry name" value="RGS_subdomain_2"/>
</dbReference>
<feature type="compositionally biased region" description="Low complexity" evidence="1">
    <location>
        <begin position="718"/>
        <end position="731"/>
    </location>
</feature>
<reference evidence="3 5" key="2">
    <citation type="journal article" date="2013" name="Nature">
        <title>Insights into bilaterian evolution from three spiralian genomes.</title>
        <authorList>
            <person name="Simakov O."/>
            <person name="Marletaz F."/>
            <person name="Cho S.J."/>
            <person name="Edsinger-Gonzales E."/>
            <person name="Havlak P."/>
            <person name="Hellsten U."/>
            <person name="Kuo D.H."/>
            <person name="Larsson T."/>
            <person name="Lv J."/>
            <person name="Arendt D."/>
            <person name="Savage R."/>
            <person name="Osoegawa K."/>
            <person name="de Jong P."/>
            <person name="Grimwood J."/>
            <person name="Chapman J.A."/>
            <person name="Shapiro H."/>
            <person name="Aerts A."/>
            <person name="Otillar R.P."/>
            <person name="Terry A.Y."/>
            <person name="Boore J.L."/>
            <person name="Grigoriev I.V."/>
            <person name="Lindberg D.R."/>
            <person name="Seaver E.C."/>
            <person name="Weisblat D.A."/>
            <person name="Putnam N.H."/>
            <person name="Rokhsar D.S."/>
        </authorList>
    </citation>
    <scope>NUCLEOTIDE SEQUENCE</scope>
</reference>
<proteinExistence type="predicted"/>
<dbReference type="RefSeq" id="XP_009010135.1">
    <property type="nucleotide sequence ID" value="XM_009011887.1"/>
</dbReference>
<dbReference type="Pfam" id="PF00615">
    <property type="entry name" value="RGS"/>
    <property type="match status" value="2"/>
</dbReference>
<dbReference type="SMART" id="SM00315">
    <property type="entry name" value="RGS"/>
    <property type="match status" value="2"/>
</dbReference>
<gene>
    <name evidence="4" type="primary">20211470</name>
    <name evidence="3" type="ORF">HELRODRAFT_190041</name>
</gene>
<reference evidence="5" key="1">
    <citation type="submission" date="2012-12" db="EMBL/GenBank/DDBJ databases">
        <authorList>
            <person name="Hellsten U."/>
            <person name="Grimwood J."/>
            <person name="Chapman J.A."/>
            <person name="Shapiro H."/>
            <person name="Aerts A."/>
            <person name="Otillar R.P."/>
            <person name="Terry A.Y."/>
            <person name="Boore J.L."/>
            <person name="Simakov O."/>
            <person name="Marletaz F."/>
            <person name="Cho S.-J."/>
            <person name="Edsinger-Gonzales E."/>
            <person name="Havlak P."/>
            <person name="Kuo D.-H."/>
            <person name="Larsson T."/>
            <person name="Lv J."/>
            <person name="Arendt D."/>
            <person name="Savage R."/>
            <person name="Osoegawa K."/>
            <person name="de Jong P."/>
            <person name="Lindberg D.R."/>
            <person name="Seaver E.C."/>
            <person name="Weisblat D.A."/>
            <person name="Putnam N.H."/>
            <person name="Grigoriev I.V."/>
            <person name="Rokhsar D.S."/>
        </authorList>
    </citation>
    <scope>NUCLEOTIDE SEQUENCE</scope>
</reference>
<dbReference type="OrthoDB" id="5584247at2759"/>
<feature type="compositionally biased region" description="Basic and acidic residues" evidence="1">
    <location>
        <begin position="12"/>
        <end position="30"/>
    </location>
</feature>
<dbReference type="EnsemblMetazoa" id="HelroT190041">
    <property type="protein sequence ID" value="HelroP190041"/>
    <property type="gene ID" value="HelroG190041"/>
</dbReference>
<accession>T1FRM3</accession>
<dbReference type="InterPro" id="IPR016137">
    <property type="entry name" value="RGS"/>
</dbReference>
<dbReference type="InParanoid" id="T1FRM3"/>
<dbReference type="eggNOG" id="KOG3590">
    <property type="taxonomic scope" value="Eukaryota"/>
</dbReference>